<evidence type="ECO:0000256" key="1">
    <source>
        <dbReference type="SAM" id="MobiDB-lite"/>
    </source>
</evidence>
<dbReference type="GO" id="GO:0000956">
    <property type="term" value="P:nuclear-transcribed mRNA catabolic process"/>
    <property type="evidence" value="ECO:0007669"/>
    <property type="project" value="TreeGrafter"/>
</dbReference>
<protein>
    <recommendedName>
        <fullName evidence="2">Xrn1 N-terminal domain-containing protein</fullName>
    </recommendedName>
</protein>
<keyword evidence="4" id="KW-1185">Reference proteome</keyword>
<evidence type="ECO:0000313" key="3">
    <source>
        <dbReference type="EMBL" id="EJK48449.1"/>
    </source>
</evidence>
<dbReference type="PANTHER" id="PTHR12341">
    <property type="entry name" value="5'-&gt;3' EXORIBONUCLEASE"/>
    <property type="match status" value="1"/>
</dbReference>
<name>K0R8I2_THAOC</name>
<dbReference type="GO" id="GO:0003723">
    <property type="term" value="F:RNA binding"/>
    <property type="evidence" value="ECO:0007669"/>
    <property type="project" value="TreeGrafter"/>
</dbReference>
<dbReference type="OMA" id="ATTICAQ"/>
<dbReference type="AlphaFoldDB" id="K0R8I2"/>
<comment type="caution">
    <text evidence="3">The sequence shown here is derived from an EMBL/GenBank/DDBJ whole genome shotgun (WGS) entry which is preliminary data.</text>
</comment>
<evidence type="ECO:0000259" key="2">
    <source>
        <dbReference type="Pfam" id="PF03159"/>
    </source>
</evidence>
<dbReference type="eggNOG" id="KOG2044">
    <property type="taxonomic scope" value="Eukaryota"/>
</dbReference>
<organism evidence="3 4">
    <name type="scientific">Thalassiosira oceanica</name>
    <name type="common">Marine diatom</name>
    <dbReference type="NCBI Taxonomy" id="159749"/>
    <lineage>
        <taxon>Eukaryota</taxon>
        <taxon>Sar</taxon>
        <taxon>Stramenopiles</taxon>
        <taxon>Ochrophyta</taxon>
        <taxon>Bacillariophyta</taxon>
        <taxon>Coscinodiscophyceae</taxon>
        <taxon>Thalassiosirophycidae</taxon>
        <taxon>Thalassiosirales</taxon>
        <taxon>Thalassiosiraceae</taxon>
        <taxon>Thalassiosira</taxon>
    </lineage>
</organism>
<dbReference type="PANTHER" id="PTHR12341:SF41">
    <property type="entry name" value="5'-3' EXORIBONUCLEASE 2"/>
    <property type="match status" value="1"/>
</dbReference>
<dbReference type="InterPro" id="IPR004859">
    <property type="entry name" value="Xrn1_N"/>
</dbReference>
<feature type="compositionally biased region" description="Basic residues" evidence="1">
    <location>
        <begin position="877"/>
        <end position="886"/>
    </location>
</feature>
<dbReference type="Gene3D" id="3.40.50.12390">
    <property type="match status" value="2"/>
</dbReference>
<dbReference type="GO" id="GO:0004534">
    <property type="term" value="F:5'-3' RNA exonuclease activity"/>
    <property type="evidence" value="ECO:0007669"/>
    <property type="project" value="TreeGrafter"/>
</dbReference>
<feature type="compositionally biased region" description="Basic and acidic residues" evidence="1">
    <location>
        <begin position="57"/>
        <end position="75"/>
    </location>
</feature>
<dbReference type="Pfam" id="PF03159">
    <property type="entry name" value="XRN_N"/>
    <property type="match status" value="1"/>
</dbReference>
<dbReference type="InterPro" id="IPR027073">
    <property type="entry name" value="5_3_exoribonuclease"/>
</dbReference>
<feature type="compositionally biased region" description="Polar residues" evidence="1">
    <location>
        <begin position="890"/>
        <end position="914"/>
    </location>
</feature>
<feature type="region of interest" description="Disordered" evidence="1">
    <location>
        <begin position="817"/>
        <end position="839"/>
    </location>
</feature>
<proteinExistence type="predicted"/>
<evidence type="ECO:0000313" key="4">
    <source>
        <dbReference type="Proteomes" id="UP000266841"/>
    </source>
</evidence>
<reference evidence="3 4" key="1">
    <citation type="journal article" date="2012" name="Genome Biol.">
        <title>Genome and low-iron response of an oceanic diatom adapted to chronic iron limitation.</title>
        <authorList>
            <person name="Lommer M."/>
            <person name="Specht M."/>
            <person name="Roy A.S."/>
            <person name="Kraemer L."/>
            <person name="Andreson R."/>
            <person name="Gutowska M.A."/>
            <person name="Wolf J."/>
            <person name="Bergner S.V."/>
            <person name="Schilhabel M.B."/>
            <person name="Klostermeier U.C."/>
            <person name="Beiko R.G."/>
            <person name="Rosenstiel P."/>
            <person name="Hippler M."/>
            <person name="Laroche J."/>
        </authorList>
    </citation>
    <scope>NUCLEOTIDE SEQUENCE [LARGE SCALE GENOMIC DNA]</scope>
    <source>
        <strain evidence="3 4">CCMP1005</strain>
    </source>
</reference>
<dbReference type="OrthoDB" id="372487at2759"/>
<accession>K0R8I2</accession>
<feature type="region of interest" description="Disordered" evidence="1">
    <location>
        <begin position="57"/>
        <end position="84"/>
    </location>
</feature>
<dbReference type="EMBL" id="AGNL01045815">
    <property type="protein sequence ID" value="EJK48449.1"/>
    <property type="molecule type" value="Genomic_DNA"/>
</dbReference>
<sequence>MYVVESRGQAQDKSAQEETRNQPRPGLNVFRGFSRFAGSHRASRGFSCVLAKNREAEARKHDTRTAKSAETRERAPVAVSDAGGTKKRGVNRAAAPLALRYCRDCCRLPSGPTVETVSSSCSCSFGGLLDTVGLLFDSIHSSSCFRLRESGPGRHTQSVETGLWNLEMKDVKQLLKLFLATTICAQIIHAFSTSGGGHPATSKNQAPRGVCLYGIKGFRSFFDGAFPSAVTKIDHDDREPEVFDHVLIDANQFLHSNLRKAFNKQAKQSMTTSRNGRALGELDENLIQHSLHLFIREIDNLVWKVAVPRRSIVIAVDGAPPAAKLDMQRRRRYGTYEKVETQRRQMEVLKKRGWTDEDFRNNGSSAFKRTRYRDNPILLKHERDLTTLNITPGTAYMERVTQALLYWAWKYVNRVPFVRVYVSPSSVHGEGEVKLLDWLFHGQHTSRRRHVKEDDTVAIIGGDSDLVLMALAVPPSVTKNIFTLLPGERSTSLVISVWETTRQIVGMIEGTARYGGSINRQAKFKQRIRSLTEKEVYQARIDAVLLSKSPRLCDKLRGIRDFDIFFDVYLKMLQQNIADQDTDVEPFLIKVEDGGSIDAKICPGPLKFGTIRPGNPAFASEFEKMNPKVKAKNFVEDDIEIATMTLGTFPVSDESNSTLMAFSHDGHGVIARQSKKAHRKDHFSLLCLTVNAALDDIFGKGNVKDLFGLDEDGDSDAEASPLKRKTYTLGHCADFGWDYGKRLSPSPLELVAFLEDISGDGGLSQISFTDLVDPSRYLSTGRSVLFGGHGSCFDPLTMQFDLASFERRCQAQMQRLKSRQKDTDVGRKQVHQSTVTTTGGARHIMAPKKHWIILSKTRTPIKHPFQPPAPFSDRVKPLRKSNRIKATKLPVTTSRRNLQTQVDSDSNSTDNQTVGDDYNIRSVEFKQVYERE</sequence>
<feature type="region of interest" description="Disordered" evidence="1">
    <location>
        <begin position="1"/>
        <end position="27"/>
    </location>
</feature>
<feature type="domain" description="Xrn1 N-terminal" evidence="2">
    <location>
        <begin position="214"/>
        <end position="473"/>
    </location>
</feature>
<feature type="region of interest" description="Disordered" evidence="1">
    <location>
        <begin position="862"/>
        <end position="917"/>
    </location>
</feature>
<gene>
    <name evidence="3" type="ORF">THAOC_32750</name>
</gene>
<dbReference type="Proteomes" id="UP000266841">
    <property type="component" value="Unassembled WGS sequence"/>
</dbReference>
<dbReference type="GO" id="GO:0005634">
    <property type="term" value="C:nucleus"/>
    <property type="evidence" value="ECO:0007669"/>
    <property type="project" value="TreeGrafter"/>
</dbReference>